<dbReference type="EMBL" id="QZKU01000128">
    <property type="protein sequence ID" value="RJP16129.1"/>
    <property type="molecule type" value="Genomic_DNA"/>
</dbReference>
<comment type="caution">
    <text evidence="9">The sequence shown here is derived from an EMBL/GenBank/DDBJ whole genome shotgun (WGS) entry which is preliminary data.</text>
</comment>
<accession>A0A3A4N8R7</accession>
<comment type="function">
    <text evidence="7">Involved in DNA repair and RecF pathway recombination.</text>
</comment>
<dbReference type="SUPFAM" id="SSF57863">
    <property type="entry name" value="ArfGap/RecO-like zinc finger"/>
    <property type="match status" value="1"/>
</dbReference>
<keyword evidence="5 7" id="KW-0234">DNA repair</keyword>
<evidence type="ECO:0000256" key="7">
    <source>
        <dbReference type="HAMAP-Rule" id="MF_00201"/>
    </source>
</evidence>
<feature type="domain" description="DNA replication/recombination mediator RecO N-terminal" evidence="8">
    <location>
        <begin position="1"/>
        <end position="81"/>
    </location>
</feature>
<evidence type="ECO:0000256" key="6">
    <source>
        <dbReference type="ARBA" id="ARBA00033409"/>
    </source>
</evidence>
<name>A0A3A4N8R7_ABYX5</name>
<evidence type="ECO:0000256" key="4">
    <source>
        <dbReference type="ARBA" id="ARBA00023172"/>
    </source>
</evidence>
<dbReference type="GO" id="GO:0006302">
    <property type="term" value="P:double-strand break repair"/>
    <property type="evidence" value="ECO:0007669"/>
    <property type="project" value="TreeGrafter"/>
</dbReference>
<evidence type="ECO:0000256" key="1">
    <source>
        <dbReference type="ARBA" id="ARBA00007452"/>
    </source>
</evidence>
<dbReference type="Gene3D" id="2.40.50.140">
    <property type="entry name" value="Nucleic acid-binding proteins"/>
    <property type="match status" value="1"/>
</dbReference>
<dbReference type="GO" id="GO:0043590">
    <property type="term" value="C:bacterial nucleoid"/>
    <property type="evidence" value="ECO:0007669"/>
    <property type="project" value="TreeGrafter"/>
</dbReference>
<dbReference type="Proteomes" id="UP000265882">
    <property type="component" value="Unassembled WGS sequence"/>
</dbReference>
<keyword evidence="3 7" id="KW-0227">DNA damage</keyword>
<dbReference type="InterPro" id="IPR037278">
    <property type="entry name" value="ARFGAP/RecO"/>
</dbReference>
<evidence type="ECO:0000256" key="5">
    <source>
        <dbReference type="ARBA" id="ARBA00023204"/>
    </source>
</evidence>
<dbReference type="InterPro" id="IPR022572">
    <property type="entry name" value="DNA_rep/recomb_RecO_N"/>
</dbReference>
<dbReference type="NCBIfam" id="TIGR00613">
    <property type="entry name" value="reco"/>
    <property type="match status" value="1"/>
</dbReference>
<dbReference type="GO" id="GO:0006310">
    <property type="term" value="P:DNA recombination"/>
    <property type="evidence" value="ECO:0007669"/>
    <property type="project" value="UniProtKB-UniRule"/>
</dbReference>
<dbReference type="Gene3D" id="6.20.220.20">
    <property type="entry name" value="Recombination protein O, zinc-binding domain"/>
    <property type="match status" value="1"/>
</dbReference>
<keyword evidence="4 7" id="KW-0233">DNA recombination</keyword>
<dbReference type="SUPFAM" id="SSF50249">
    <property type="entry name" value="Nucleic acid-binding proteins"/>
    <property type="match status" value="1"/>
</dbReference>
<evidence type="ECO:0000256" key="3">
    <source>
        <dbReference type="ARBA" id="ARBA00022763"/>
    </source>
</evidence>
<gene>
    <name evidence="7 9" type="primary">recO</name>
    <name evidence="9" type="ORF">C4520_19140</name>
</gene>
<evidence type="ECO:0000313" key="9">
    <source>
        <dbReference type="EMBL" id="RJP16129.1"/>
    </source>
</evidence>
<comment type="similarity">
    <text evidence="1 7">Belongs to the RecO family.</text>
</comment>
<dbReference type="InterPro" id="IPR042242">
    <property type="entry name" value="RecO_C"/>
</dbReference>
<sequence length="253" mass="28119">MAVEQCEAIVLHTYNLTDSSKIVVLLTPARGKVRAVAKGVRRTKSKFGSSLEPITRIEVQVYFKEGRDLQNLSQAETRDSYPSVRSDLKRLGLGSVMCELIEQFVQENEEASEYFSLLSTSLKLLSEMPKNHESLLIFFYLKLLDISGLLPDFSRCARCKNPVQGVAYLDAGAGGVLCGACTAGSGEKLSAGSARIMEQLMRTDREMFERIRIPASSVEEMLNALNAYVVHHTGRQLKSAQYLNRVALPQRPK</sequence>
<dbReference type="InterPro" id="IPR012340">
    <property type="entry name" value="NA-bd_OB-fold"/>
</dbReference>
<dbReference type="AlphaFoldDB" id="A0A3A4N8R7"/>
<evidence type="ECO:0000256" key="2">
    <source>
        <dbReference type="ARBA" id="ARBA00021310"/>
    </source>
</evidence>
<dbReference type="Gene3D" id="1.20.1440.120">
    <property type="entry name" value="Recombination protein O, C-terminal domain"/>
    <property type="match status" value="1"/>
</dbReference>
<dbReference type="Pfam" id="PF11967">
    <property type="entry name" value="RecO_N"/>
    <property type="match status" value="1"/>
</dbReference>
<dbReference type="InterPro" id="IPR003717">
    <property type="entry name" value="RecO"/>
</dbReference>
<dbReference type="PANTHER" id="PTHR33991">
    <property type="entry name" value="DNA REPAIR PROTEIN RECO"/>
    <property type="match status" value="1"/>
</dbReference>
<dbReference type="PANTHER" id="PTHR33991:SF1">
    <property type="entry name" value="DNA REPAIR PROTEIN RECO"/>
    <property type="match status" value="1"/>
</dbReference>
<evidence type="ECO:0000259" key="8">
    <source>
        <dbReference type="Pfam" id="PF11967"/>
    </source>
</evidence>
<dbReference type="Pfam" id="PF02565">
    <property type="entry name" value="RecO_C"/>
    <property type="match status" value="1"/>
</dbReference>
<reference evidence="9 10" key="1">
    <citation type="journal article" date="2017" name="ISME J.">
        <title>Energy and carbon metabolisms in a deep terrestrial subsurface fluid microbial community.</title>
        <authorList>
            <person name="Momper L."/>
            <person name="Jungbluth S.P."/>
            <person name="Lee M.D."/>
            <person name="Amend J.P."/>
        </authorList>
    </citation>
    <scope>NUCLEOTIDE SEQUENCE [LARGE SCALE GENOMIC DNA]</scope>
    <source>
        <strain evidence="9">SURF_5</strain>
    </source>
</reference>
<dbReference type="HAMAP" id="MF_00201">
    <property type="entry name" value="RecO"/>
    <property type="match status" value="1"/>
</dbReference>
<evidence type="ECO:0000313" key="10">
    <source>
        <dbReference type="Proteomes" id="UP000265882"/>
    </source>
</evidence>
<protein>
    <recommendedName>
        <fullName evidence="2 7">DNA repair protein RecO</fullName>
    </recommendedName>
    <alternativeName>
        <fullName evidence="6 7">Recombination protein O</fullName>
    </alternativeName>
</protein>
<proteinExistence type="inferred from homology"/>
<organism evidence="9 10">
    <name type="scientific">Abyssobacteria bacterium (strain SURF_5)</name>
    <dbReference type="NCBI Taxonomy" id="2093360"/>
    <lineage>
        <taxon>Bacteria</taxon>
        <taxon>Pseudomonadati</taxon>
        <taxon>Candidatus Hydrogenedentota</taxon>
        <taxon>Candidatus Abyssobacteria</taxon>
    </lineage>
</organism>